<dbReference type="AlphaFoldDB" id="A0A9X1X8E5"/>
<dbReference type="RefSeq" id="WP_245130280.1">
    <property type="nucleotide sequence ID" value="NZ_JALJEJ010000005.1"/>
</dbReference>
<comment type="caution">
    <text evidence="1">The sequence shown here is derived from an EMBL/GenBank/DDBJ whole genome shotgun (WGS) entry which is preliminary data.</text>
</comment>
<organism evidence="1 2">
    <name type="scientific">Mucilaginibacter straminoryzae</name>
    <dbReference type="NCBI Taxonomy" id="2932774"/>
    <lineage>
        <taxon>Bacteria</taxon>
        <taxon>Pseudomonadati</taxon>
        <taxon>Bacteroidota</taxon>
        <taxon>Sphingobacteriia</taxon>
        <taxon>Sphingobacteriales</taxon>
        <taxon>Sphingobacteriaceae</taxon>
        <taxon>Mucilaginibacter</taxon>
    </lineage>
</organism>
<name>A0A9X1X8E5_9SPHI</name>
<accession>A0A9X1X8E5</accession>
<sequence length="180" mass="21623">MTIGKKFNELNAKEYIFYINNHKKYKDFNTLGLYRSLTENDNLSLGERITIREYAHSFFKKSFYFLQLKDPHIFVKISTLGMELTKADERRIWDDVIKNQQIILKDKRIKHRNFGTYSKHSCPYENCIYRGLMVNPNSHFAWGSVHFDSDKSKFSQKIKSERRRSERKQEQLIINKLIND</sequence>
<proteinExistence type="predicted"/>
<evidence type="ECO:0000313" key="1">
    <source>
        <dbReference type="EMBL" id="MCJ8210439.1"/>
    </source>
</evidence>
<dbReference type="Proteomes" id="UP001139450">
    <property type="component" value="Unassembled WGS sequence"/>
</dbReference>
<evidence type="ECO:0000313" key="2">
    <source>
        <dbReference type="Proteomes" id="UP001139450"/>
    </source>
</evidence>
<reference evidence="1" key="1">
    <citation type="submission" date="2022-04" db="EMBL/GenBank/DDBJ databases">
        <title>Mucilaginibacter sp. RS28 isolated from freshwater.</title>
        <authorList>
            <person name="Ko S.-R."/>
        </authorList>
    </citation>
    <scope>NUCLEOTIDE SEQUENCE</scope>
    <source>
        <strain evidence="1">RS28</strain>
    </source>
</reference>
<protein>
    <submittedName>
        <fullName evidence="1">Uncharacterized protein</fullName>
    </submittedName>
</protein>
<dbReference type="EMBL" id="JALJEJ010000005">
    <property type="protein sequence ID" value="MCJ8210439.1"/>
    <property type="molecule type" value="Genomic_DNA"/>
</dbReference>
<gene>
    <name evidence="1" type="ORF">MUY27_12045</name>
</gene>
<keyword evidence="2" id="KW-1185">Reference proteome</keyword>